<evidence type="ECO:0000256" key="2">
    <source>
        <dbReference type="ARBA" id="ARBA00022679"/>
    </source>
</evidence>
<comment type="caution">
    <text evidence="6">Lacks conserved residue(s) required for the propagation of feature annotation.</text>
</comment>
<dbReference type="CDD" id="cd16913">
    <property type="entry name" value="YkuD_like"/>
    <property type="match status" value="1"/>
</dbReference>
<proteinExistence type="predicted"/>
<keyword evidence="4 6" id="KW-0573">Peptidoglycan synthesis</keyword>
<dbReference type="AlphaFoldDB" id="A0A8J7B6P5"/>
<comment type="caution">
    <text evidence="8">The sequence shown here is derived from an EMBL/GenBank/DDBJ whole genome shotgun (WGS) entry which is preliminary data.</text>
</comment>
<dbReference type="GO" id="GO:0018104">
    <property type="term" value="P:peptidoglycan-protein cross-linking"/>
    <property type="evidence" value="ECO:0007669"/>
    <property type="project" value="TreeGrafter"/>
</dbReference>
<dbReference type="PANTHER" id="PTHR30582:SF2">
    <property type="entry name" value="L,D-TRANSPEPTIDASE YCIB-RELATED"/>
    <property type="match status" value="1"/>
</dbReference>
<evidence type="ECO:0000256" key="1">
    <source>
        <dbReference type="ARBA" id="ARBA00004752"/>
    </source>
</evidence>
<sequence>MQHHHLHKRLRWLGTVLISTTLTLTALNIGSIPEPLFAQPSQEQISQRIAVLKNSSQRWIEINLSTQRLIAWEGGQSVYAVIISTGKPATPTRPGIFAIQDKQPSARLRGSNFDVPDVPFILYYDGGSAIHGAYWVNRFGQPVSHGSIYMAVNHARWLYNWAYVGVPAIVHH</sequence>
<dbReference type="RefSeq" id="WP_194027735.1">
    <property type="nucleotide sequence ID" value="NZ_JADEWZ010000002.1"/>
</dbReference>
<keyword evidence="9" id="KW-1185">Reference proteome</keyword>
<dbReference type="UniPathway" id="UPA00219"/>
<keyword evidence="3 6" id="KW-0133">Cell shape</keyword>
<protein>
    <submittedName>
        <fullName evidence="8">L,D-transpeptidase</fullName>
    </submittedName>
</protein>
<dbReference type="InterPro" id="IPR038063">
    <property type="entry name" value="Transpep_catalytic_dom"/>
</dbReference>
<dbReference type="InterPro" id="IPR005490">
    <property type="entry name" value="LD_TPept_cat_dom"/>
</dbReference>
<evidence type="ECO:0000256" key="6">
    <source>
        <dbReference type="PROSITE-ProRule" id="PRU01373"/>
    </source>
</evidence>
<name>A0A8J7B6P5_9CYAN</name>
<dbReference type="GO" id="GO:0071555">
    <property type="term" value="P:cell wall organization"/>
    <property type="evidence" value="ECO:0007669"/>
    <property type="project" value="UniProtKB-UniRule"/>
</dbReference>
<dbReference type="Pfam" id="PF03734">
    <property type="entry name" value="YkuD"/>
    <property type="match status" value="1"/>
</dbReference>
<evidence type="ECO:0000256" key="5">
    <source>
        <dbReference type="ARBA" id="ARBA00023316"/>
    </source>
</evidence>
<dbReference type="GO" id="GO:0071972">
    <property type="term" value="F:peptidoglycan L,D-transpeptidase activity"/>
    <property type="evidence" value="ECO:0007669"/>
    <property type="project" value="TreeGrafter"/>
</dbReference>
<dbReference type="GO" id="GO:0008360">
    <property type="term" value="P:regulation of cell shape"/>
    <property type="evidence" value="ECO:0007669"/>
    <property type="project" value="UniProtKB-UniRule"/>
</dbReference>
<evidence type="ECO:0000313" key="9">
    <source>
        <dbReference type="Proteomes" id="UP000654482"/>
    </source>
</evidence>
<keyword evidence="2" id="KW-0808">Transferase</keyword>
<accession>A0A8J7B6P5</accession>
<dbReference type="SUPFAM" id="SSF141523">
    <property type="entry name" value="L,D-transpeptidase catalytic domain-like"/>
    <property type="match status" value="1"/>
</dbReference>
<evidence type="ECO:0000313" key="8">
    <source>
        <dbReference type="EMBL" id="MBE9114649.1"/>
    </source>
</evidence>
<keyword evidence="5 6" id="KW-0961">Cell wall biogenesis/degradation</keyword>
<dbReference type="PANTHER" id="PTHR30582">
    <property type="entry name" value="L,D-TRANSPEPTIDASE"/>
    <property type="match status" value="1"/>
</dbReference>
<feature type="domain" description="L,D-TPase catalytic" evidence="7">
    <location>
        <begin position="58"/>
        <end position="171"/>
    </location>
</feature>
<evidence type="ECO:0000256" key="4">
    <source>
        <dbReference type="ARBA" id="ARBA00022984"/>
    </source>
</evidence>
<comment type="pathway">
    <text evidence="1 6">Cell wall biogenesis; peptidoglycan biosynthesis.</text>
</comment>
<dbReference type="GO" id="GO:0005576">
    <property type="term" value="C:extracellular region"/>
    <property type="evidence" value="ECO:0007669"/>
    <property type="project" value="TreeGrafter"/>
</dbReference>
<evidence type="ECO:0000256" key="3">
    <source>
        <dbReference type="ARBA" id="ARBA00022960"/>
    </source>
</evidence>
<dbReference type="GO" id="GO:0016740">
    <property type="term" value="F:transferase activity"/>
    <property type="evidence" value="ECO:0007669"/>
    <property type="project" value="UniProtKB-KW"/>
</dbReference>
<organism evidence="8 9">
    <name type="scientific">Lusitaniella coriacea LEGE 07157</name>
    <dbReference type="NCBI Taxonomy" id="945747"/>
    <lineage>
        <taxon>Bacteria</taxon>
        <taxon>Bacillati</taxon>
        <taxon>Cyanobacteriota</taxon>
        <taxon>Cyanophyceae</taxon>
        <taxon>Spirulinales</taxon>
        <taxon>Lusitaniellaceae</taxon>
        <taxon>Lusitaniella</taxon>
    </lineage>
</organism>
<dbReference type="InterPro" id="IPR050979">
    <property type="entry name" value="LD-transpeptidase"/>
</dbReference>
<reference evidence="8" key="1">
    <citation type="submission" date="2020-10" db="EMBL/GenBank/DDBJ databases">
        <authorList>
            <person name="Castelo-Branco R."/>
            <person name="Eusebio N."/>
            <person name="Adriana R."/>
            <person name="Vieira A."/>
            <person name="Brugerolle De Fraissinette N."/>
            <person name="Rezende De Castro R."/>
            <person name="Schneider M.P."/>
            <person name="Vasconcelos V."/>
            <person name="Leao P.N."/>
        </authorList>
    </citation>
    <scope>NUCLEOTIDE SEQUENCE</scope>
    <source>
        <strain evidence="8">LEGE 07157</strain>
    </source>
</reference>
<gene>
    <name evidence="8" type="ORF">IQ249_01945</name>
</gene>
<dbReference type="Gene3D" id="2.40.440.10">
    <property type="entry name" value="L,D-transpeptidase catalytic domain-like"/>
    <property type="match status" value="1"/>
</dbReference>
<evidence type="ECO:0000259" key="7">
    <source>
        <dbReference type="PROSITE" id="PS52029"/>
    </source>
</evidence>
<dbReference type="Proteomes" id="UP000654482">
    <property type="component" value="Unassembled WGS sequence"/>
</dbReference>
<dbReference type="EMBL" id="JADEWZ010000002">
    <property type="protein sequence ID" value="MBE9114649.1"/>
    <property type="molecule type" value="Genomic_DNA"/>
</dbReference>
<dbReference type="PROSITE" id="PS52029">
    <property type="entry name" value="LD_TPASE"/>
    <property type="match status" value="1"/>
</dbReference>